<dbReference type="EMBL" id="SIRT01000013">
    <property type="protein sequence ID" value="TBN00836.1"/>
    <property type="molecule type" value="Genomic_DNA"/>
</dbReference>
<evidence type="ECO:0000313" key="2">
    <source>
        <dbReference type="Proteomes" id="UP000291142"/>
    </source>
</evidence>
<dbReference type="RefSeq" id="WP_130965088.1">
    <property type="nucleotide sequence ID" value="NZ_SIRT01000013.1"/>
</dbReference>
<comment type="caution">
    <text evidence="1">The sequence shown here is derived from an EMBL/GenBank/DDBJ whole genome shotgun (WGS) entry which is preliminary data.</text>
</comment>
<protein>
    <submittedName>
        <fullName evidence="1">Ribonuclease HII</fullName>
    </submittedName>
</protein>
<proteinExistence type="predicted"/>
<dbReference type="SUPFAM" id="SSF69322">
    <property type="entry name" value="Tricorn protease domain 2"/>
    <property type="match status" value="1"/>
</dbReference>
<name>A0A4V2J9V9_9FLAO</name>
<organism evidence="1 2">
    <name type="scientific">Hyunsoonleella flava</name>
    <dbReference type="NCBI Taxonomy" id="2527939"/>
    <lineage>
        <taxon>Bacteria</taxon>
        <taxon>Pseudomonadati</taxon>
        <taxon>Bacteroidota</taxon>
        <taxon>Flavobacteriia</taxon>
        <taxon>Flavobacteriales</taxon>
        <taxon>Flavobacteriaceae</taxon>
    </lineage>
</organism>
<evidence type="ECO:0000313" key="1">
    <source>
        <dbReference type="EMBL" id="TBN00836.1"/>
    </source>
</evidence>
<reference evidence="1 2" key="1">
    <citation type="submission" date="2019-02" db="EMBL/GenBank/DDBJ databases">
        <title>Hyunsoonleella sp., isolated from marine sediment.</title>
        <authorList>
            <person name="Liu B.-T."/>
        </authorList>
    </citation>
    <scope>NUCLEOTIDE SEQUENCE [LARGE SCALE GENOMIC DNA]</scope>
    <source>
        <strain evidence="1 2">T58</strain>
    </source>
</reference>
<dbReference type="Proteomes" id="UP000291142">
    <property type="component" value="Unassembled WGS sequence"/>
</dbReference>
<accession>A0A4V2J9V9</accession>
<keyword evidence="2" id="KW-1185">Reference proteome</keyword>
<gene>
    <name evidence="1" type="ORF">EYD45_13500</name>
</gene>
<dbReference type="OrthoDB" id="1093345at2"/>
<sequence>MRFFLCSLLLFVVLSCTNSKNERHQLIDFVPDDSEIILKTTNLESLKSAIENNSFLNLLSESDTYKGLQAKLNSISNLNPSGDVLICISKKRDSLEYTLITKYSEILFQTDSLKNYIEEELKYKSHSITKSTLEDAVFFNTIVDSTFILSSSKVLINECLNLSDKNSGLKKLYDVTSKDENISILCNTNSKLSPSFFIEDELNAHSLSDFLALDTEISQDNIFINGIAKSIDSSKKVIDLFKNTVPQENQIQNITPGNSDGFLSFTFDDFQVLRENISRYHNKDSIFDNIELFNSIIEVGVIYEDEKRAIVLNSIDAIATQDALLSDKNSIETFRDIKIFEFSKSGIFLETLAPFINNIQPSNYCIIDNYFVFADSVDLLQNIIASYQNKTTLGNRGYFKELSENLSSESSLIFVAKPELLKTIVEKNIGARYNFKNYNLSAIQFIYDTDFAHIHGGLIKGKRKRVQNSISENFNLKLDTDILNTPQFVANHITKQKEIVVQDLNNKLYLISNQGKIVWKKQLNSAILGKVEQIDMYKNGRLQLAFATANRVYVVDRKGRDVAPFPLKFNDAITQPLSVFDYDKNKNYRLLVTQGKNVLMYDARGKTVSGFTFKKANGNIISQPKHFRIGTRDYLVIKTENKLHILDRVGKTRVSPKSTNAYSNEPVFVYKNKFTTTTKDGKLVSVDTRGNVALVDLRLTNNHNLETTSKTRVTFHDNKLGIKSRELELDYGNYTRPNIFYINDKIYVAITDLQSKKVHLYDSQGKMIPNFPVYGNSSISLDNIDRDRNLEFVTKGDANSIILYEIN</sequence>
<dbReference type="AlphaFoldDB" id="A0A4V2J9V9"/>
<dbReference type="PROSITE" id="PS51257">
    <property type="entry name" value="PROKAR_LIPOPROTEIN"/>
    <property type="match status" value="1"/>
</dbReference>